<dbReference type="GeneID" id="114478252"/>
<evidence type="ECO:0000313" key="11">
    <source>
        <dbReference type="Ensembl" id="ENSGWIP00000026317.1"/>
    </source>
</evidence>
<keyword evidence="4 9" id="KW-0732">Signal</keyword>
<keyword evidence="7" id="KW-0325">Glycoprotein</keyword>
<dbReference type="SMART" id="SM00208">
    <property type="entry name" value="TNFR"/>
    <property type="match status" value="4"/>
</dbReference>
<organism evidence="11 12">
    <name type="scientific">Gouania willdenowi</name>
    <name type="common">Blunt-snouted clingfish</name>
    <name type="synonym">Lepadogaster willdenowi</name>
    <dbReference type="NCBI Taxonomy" id="441366"/>
    <lineage>
        <taxon>Eukaryota</taxon>
        <taxon>Metazoa</taxon>
        <taxon>Chordata</taxon>
        <taxon>Craniata</taxon>
        <taxon>Vertebrata</taxon>
        <taxon>Euteleostomi</taxon>
        <taxon>Actinopterygii</taxon>
        <taxon>Neopterygii</taxon>
        <taxon>Teleostei</taxon>
        <taxon>Neoteleostei</taxon>
        <taxon>Acanthomorphata</taxon>
        <taxon>Ovalentaria</taxon>
        <taxon>Blenniimorphae</taxon>
        <taxon>Blenniiformes</taxon>
        <taxon>Gobiesocoidei</taxon>
        <taxon>Gobiesocidae</taxon>
        <taxon>Gobiesocinae</taxon>
        <taxon>Gouania</taxon>
    </lineage>
</organism>
<evidence type="ECO:0000256" key="9">
    <source>
        <dbReference type="SAM" id="SignalP"/>
    </source>
</evidence>
<evidence type="ECO:0000256" key="5">
    <source>
        <dbReference type="ARBA" id="ARBA00022737"/>
    </source>
</evidence>
<dbReference type="Pfam" id="PF21733">
    <property type="entry name" value="Death_3"/>
    <property type="match status" value="1"/>
</dbReference>
<keyword evidence="2" id="KW-0964">Secreted</keyword>
<reference evidence="11" key="2">
    <citation type="submission" date="2025-08" db="UniProtKB">
        <authorList>
            <consortium name="Ensembl"/>
        </authorList>
    </citation>
    <scope>IDENTIFICATION</scope>
</reference>
<dbReference type="Pfam" id="PF00020">
    <property type="entry name" value="TNFR_c6"/>
    <property type="match status" value="4"/>
</dbReference>
<feature type="domain" description="TNFR-Cys" evidence="10">
    <location>
        <begin position="64"/>
        <end position="105"/>
    </location>
</feature>
<dbReference type="PROSITE" id="PS50050">
    <property type="entry name" value="TNFR_NGFR_2"/>
    <property type="match status" value="1"/>
</dbReference>
<evidence type="ECO:0000259" key="10">
    <source>
        <dbReference type="PROSITE" id="PS50050"/>
    </source>
</evidence>
<feature type="chain" id="PRO_5034631635" evidence="9">
    <location>
        <begin position="22"/>
        <end position="296"/>
    </location>
</feature>
<evidence type="ECO:0000256" key="7">
    <source>
        <dbReference type="ARBA" id="ARBA00023180"/>
    </source>
</evidence>
<evidence type="ECO:0000256" key="2">
    <source>
        <dbReference type="ARBA" id="ARBA00022525"/>
    </source>
</evidence>
<keyword evidence="12" id="KW-1185">Reference proteome</keyword>
<dbReference type="OrthoDB" id="9990004at2759"/>
<comment type="caution">
    <text evidence="8">Lacks conserved residue(s) required for the propagation of feature annotation.</text>
</comment>
<dbReference type="GO" id="GO:0006915">
    <property type="term" value="P:apoptotic process"/>
    <property type="evidence" value="ECO:0007669"/>
    <property type="project" value="UniProtKB-KW"/>
</dbReference>
<dbReference type="Ensembl" id="ENSGWIT00000028747.1">
    <property type="protein sequence ID" value="ENSGWIP00000026317.1"/>
    <property type="gene ID" value="ENSGWIG00000013821.1"/>
</dbReference>
<dbReference type="PANTHER" id="PTHR23097:SF90">
    <property type="entry name" value="TUMOR NECROSIS FACTOR RECEPTOR SUPERFAMILY MEMBER 11B"/>
    <property type="match status" value="1"/>
</dbReference>
<feature type="disulfide bond" evidence="8">
    <location>
        <begin position="65"/>
        <end position="80"/>
    </location>
</feature>
<reference evidence="11" key="1">
    <citation type="submission" date="2020-06" db="EMBL/GenBank/DDBJ databases">
        <authorList>
            <consortium name="Wellcome Sanger Institute Data Sharing"/>
        </authorList>
    </citation>
    <scope>NUCLEOTIDE SEQUENCE [LARGE SCALE GENOMIC DNA]</scope>
</reference>
<feature type="signal peptide" evidence="9">
    <location>
        <begin position="1"/>
        <end position="21"/>
    </location>
</feature>
<dbReference type="AlphaFoldDB" id="A0A8C5ESV6"/>
<feature type="disulfide bond" evidence="8">
    <location>
        <begin position="87"/>
        <end position="105"/>
    </location>
</feature>
<dbReference type="InterPro" id="IPR048522">
    <property type="entry name" value="Death_3_fish"/>
</dbReference>
<evidence type="ECO:0000256" key="1">
    <source>
        <dbReference type="ARBA" id="ARBA00004613"/>
    </source>
</evidence>
<evidence type="ECO:0000256" key="6">
    <source>
        <dbReference type="ARBA" id="ARBA00023157"/>
    </source>
</evidence>
<dbReference type="InterPro" id="IPR052459">
    <property type="entry name" value="TNFRSF_decoy_receptor"/>
</dbReference>
<dbReference type="RefSeq" id="XP_028327008.1">
    <property type="nucleotide sequence ID" value="XM_028471207.1"/>
</dbReference>
<evidence type="ECO:0000256" key="3">
    <source>
        <dbReference type="ARBA" id="ARBA00022703"/>
    </source>
</evidence>
<evidence type="ECO:0000313" key="12">
    <source>
        <dbReference type="Proteomes" id="UP000694680"/>
    </source>
</evidence>
<proteinExistence type="predicted"/>
<dbReference type="InterPro" id="IPR001368">
    <property type="entry name" value="TNFR/NGFR_Cys_rich_reg"/>
</dbReference>
<accession>A0A8C5ESV6</accession>
<keyword evidence="6 8" id="KW-1015">Disulfide bond</keyword>
<sequence>MGMLSSLLLLILSVHHWEASAVAPNLTFYYQDPLTGQTLNCTKCPPGSHMAAHCTTDVPTQCTPCTEGYFTELWNYLPRCLYCYNFCTGNMEVERECTPVSNRVCRCKEGFFWVDDFCVPHSECEPGYGVLTKGTTKMDTVCEKCPEGHFSNTFSALDTCVKHKECGSEQLVLQGTVDQDTVCGSCENLGNESDMLRTFLDGFFKMHKMRLGKLKRFVTRHINSSNDQRCTRDQCVPSQRAHLLNEVRQWIFKAPVEQLTMIPQMLRHSRMSSLAKNLDSRLREIKENNPDCSIKI</sequence>
<dbReference type="Proteomes" id="UP000694680">
    <property type="component" value="Chromosome 16"/>
</dbReference>
<dbReference type="CDD" id="cd00185">
    <property type="entry name" value="TNFRSF"/>
    <property type="match status" value="1"/>
</dbReference>
<feature type="repeat" description="TNFR-Cys" evidence="8">
    <location>
        <begin position="64"/>
        <end position="105"/>
    </location>
</feature>
<dbReference type="SUPFAM" id="SSF57586">
    <property type="entry name" value="TNF receptor-like"/>
    <property type="match status" value="2"/>
</dbReference>
<keyword evidence="3" id="KW-0053">Apoptosis</keyword>
<keyword evidence="5" id="KW-0677">Repeat</keyword>
<comment type="subcellular location">
    <subcellularLocation>
        <location evidence="1">Secreted</location>
    </subcellularLocation>
</comment>
<gene>
    <name evidence="11" type="primary">LOC114478252</name>
</gene>
<evidence type="ECO:0000256" key="8">
    <source>
        <dbReference type="PROSITE-ProRule" id="PRU00206"/>
    </source>
</evidence>
<dbReference type="Gene3D" id="2.10.50.10">
    <property type="entry name" value="Tumor Necrosis Factor Receptor, subunit A, domain 2"/>
    <property type="match status" value="4"/>
</dbReference>
<protein>
    <submittedName>
        <fullName evidence="11">Tumor necrosis factor receptor superfamily member 6B-like</fullName>
    </submittedName>
</protein>
<evidence type="ECO:0000256" key="4">
    <source>
        <dbReference type="ARBA" id="ARBA00022729"/>
    </source>
</evidence>
<name>A0A8C5ESV6_GOUWI</name>
<dbReference type="GO" id="GO:0005576">
    <property type="term" value="C:extracellular region"/>
    <property type="evidence" value="ECO:0007669"/>
    <property type="project" value="UniProtKB-SubCell"/>
</dbReference>
<reference evidence="11" key="3">
    <citation type="submission" date="2025-09" db="UniProtKB">
        <authorList>
            <consortium name="Ensembl"/>
        </authorList>
    </citation>
    <scope>IDENTIFICATION</scope>
</reference>
<dbReference type="PANTHER" id="PTHR23097">
    <property type="entry name" value="TUMOR NECROSIS FACTOR RECEPTOR SUPERFAMILY MEMBER"/>
    <property type="match status" value="1"/>
</dbReference>